<feature type="compositionally biased region" description="Low complexity" evidence="1">
    <location>
        <begin position="637"/>
        <end position="651"/>
    </location>
</feature>
<feature type="compositionally biased region" description="Polar residues" evidence="1">
    <location>
        <begin position="1419"/>
        <end position="1434"/>
    </location>
</feature>
<evidence type="ECO:0000259" key="2">
    <source>
        <dbReference type="Pfam" id="PF25995"/>
    </source>
</evidence>
<feature type="domain" description="STB6-like N-terminal" evidence="2">
    <location>
        <begin position="13"/>
        <end position="127"/>
    </location>
</feature>
<gene>
    <name evidence="3" type="ORF">D9613_005060</name>
</gene>
<feature type="compositionally biased region" description="Basic and acidic residues" evidence="1">
    <location>
        <begin position="1435"/>
        <end position="1448"/>
    </location>
</feature>
<feature type="compositionally biased region" description="Polar residues" evidence="1">
    <location>
        <begin position="757"/>
        <end position="770"/>
    </location>
</feature>
<proteinExistence type="predicted"/>
<feature type="region of interest" description="Disordered" evidence="1">
    <location>
        <begin position="1381"/>
        <end position="1448"/>
    </location>
</feature>
<feature type="compositionally biased region" description="Basic and acidic residues" evidence="1">
    <location>
        <begin position="772"/>
        <end position="793"/>
    </location>
</feature>
<reference evidence="3 4" key="1">
    <citation type="submission" date="2019-12" db="EMBL/GenBank/DDBJ databases">
        <authorList>
            <person name="Floudas D."/>
            <person name="Bentzer J."/>
            <person name="Ahren D."/>
            <person name="Johansson T."/>
            <person name="Persson P."/>
            <person name="Tunlid A."/>
        </authorList>
    </citation>
    <scope>NUCLEOTIDE SEQUENCE [LARGE SCALE GENOMIC DNA]</scope>
    <source>
        <strain evidence="3 4">CBS 102.39</strain>
    </source>
</reference>
<sequence>MQLLLLTNQCPKSFHLRRTNCRIQSYQLYAVEKWILQRRHTTLLVVYTGNPEHTITLDAYEPDSQDVWDSTIAVLRADGARPRQTNEGVLMVTSLAHFRSDYTIVQIPGGDFNQVKDQLYANINLLRIGCSGRTALTLEDPSESTKERFISLYSLPDPAPPTSVDHLPLQAQSRPSLSFNNSTSSLPSSRKDARSRECFVTTVLELIKLVQAGLALFGMPNMTTVPHNLTFDGLLCDDTVQGIHLWTSHIGGPCVGLEPTQRTPDPLFVSALLSLVLSIRNKLAYLGYSHLLPRDPFLYPYAFSLAISSFIHSSSNSSVSGPASPHQTFSSPSAGHAVHIPSLIPAAPPPTNFFSVAAAASAAAAVISSPTAVAAIANSSTFPTGAILTRDLVQNITSAYDSKLKAENRKVRRVIKNKLVVGVDSDGDNTSNIGGIEQQRRQHALSLSTLSGGEGPPSLMINSDRSPSNSQAGGSNAPVGTAGNASGTAGSSSGGQILSGIASGLGLSASGEPSIVPTVDLSAFVASVLRSNGAGGSGGGGGGSHNPISSRRERKKREKDRNSLSLRAGESADFGIAGATASGGSSVGGGGTSLGFYYERDKDKDGGVVGGTVRALWSGRIVDLVKMREEAEGIATSGASLRSVSSSLPASLGGGLRPPNALHKRSRSSDATKWSKQQKQLQKQADMNRRQHPAGVASDGDDSSKDRNRYDGRSTEEESDVFLTPASASNTFGGMWSGRVKGRLGNWAGLGKRKNQSVDLGSSSVMSTPPTKGKERERERDTTDKEKDSDRGHSTSKNLSVPQAQSQSQSRGPSPSASPSQLTKLVISGSPATPVNRRPSISRRSTASGAQSPTLPPHDVYSDDDLLSSGQVSPLSDYRPNPFNMLGNNNVDNNTKTTLSVGADGSSINLSSGVGSLGPPINLQEYERTLEKLVRQKKLPSWAARKPLQHNQVRVASWADPVSAKDEEDVEVDENETIEEVEDGEDASVEATVAGKRRSRMRDRESGGDDGDFRLGNASAKGKGRARDKAAAGGADAIYRSKRKEKARFHSLLSVMDGEGVLVEEPLEIEEEDDYEEGGYENEDELGMESEDNELGLDSLSRAGVRRRKKRGVYGFDVQRRRSMHDLDSFRGIEVLSPERMKIDVDICGHLLIMYRREEHIRNVIAATRLIANSIAQTNAALREHYTTHLDTLHQIDKSTSVLAEIDAARLRSLKYLQSTNTLQYESAQFQVDEDLWQTVRPARHKVFELREKVFGTSNASGTGAGTGAGASGGRRLAPGVHGAHGAFNRLQWTLDGKPRLVDHLGRTESEAEEERMFDERSAGVFRDGQPPTPASAGGELPSLAEEEEGDVVEHPGIKPMWLLRFFTSWGARWSAAAAAAPATGSGGTSGVSSASPGEAETSSKATSPSPEEKRDGLHSQSSPTLPNAHSKPSTTKELKEKPRSASH</sequence>
<dbReference type="Pfam" id="PF25995">
    <property type="entry name" value="STB6_N"/>
    <property type="match status" value="1"/>
</dbReference>
<feature type="compositionally biased region" description="Polar residues" evidence="1">
    <location>
        <begin position="1401"/>
        <end position="1410"/>
    </location>
</feature>
<feature type="region of interest" description="Disordered" evidence="1">
    <location>
        <begin position="1307"/>
        <end position="1352"/>
    </location>
</feature>
<feature type="compositionally biased region" description="Low complexity" evidence="1">
    <location>
        <begin position="480"/>
        <end position="493"/>
    </location>
</feature>
<feature type="compositionally biased region" description="Polar residues" evidence="1">
    <location>
        <begin position="460"/>
        <end position="474"/>
    </location>
</feature>
<dbReference type="Proteomes" id="UP000521872">
    <property type="component" value="Unassembled WGS sequence"/>
</dbReference>
<accession>A0A8H4QXL0</accession>
<evidence type="ECO:0000256" key="1">
    <source>
        <dbReference type="SAM" id="MobiDB-lite"/>
    </source>
</evidence>
<comment type="caution">
    <text evidence="3">The sequence shown here is derived from an EMBL/GenBank/DDBJ whole genome shotgun (WGS) entry which is preliminary data.</text>
</comment>
<feature type="compositionally biased region" description="Acidic residues" evidence="1">
    <location>
        <begin position="966"/>
        <end position="988"/>
    </location>
</feature>
<keyword evidence="4" id="KW-1185">Reference proteome</keyword>
<dbReference type="GO" id="GO:0070822">
    <property type="term" value="C:Sin3-type complex"/>
    <property type="evidence" value="ECO:0007669"/>
    <property type="project" value="TreeGrafter"/>
</dbReference>
<dbReference type="EMBL" id="JAACJL010000016">
    <property type="protein sequence ID" value="KAF4619337.1"/>
    <property type="molecule type" value="Genomic_DNA"/>
</dbReference>
<dbReference type="PANTHER" id="PTHR31011:SF2">
    <property type="entry name" value="PROTEIN STB2-RELATED"/>
    <property type="match status" value="1"/>
</dbReference>
<dbReference type="InterPro" id="IPR038919">
    <property type="entry name" value="STB2/STB2"/>
</dbReference>
<dbReference type="PANTHER" id="PTHR31011">
    <property type="entry name" value="PROTEIN STB2-RELATED"/>
    <property type="match status" value="1"/>
</dbReference>
<feature type="compositionally biased region" description="Basic and acidic residues" evidence="1">
    <location>
        <begin position="1002"/>
        <end position="1013"/>
    </location>
</feature>
<name>A0A8H4QXL0_9AGAR</name>
<evidence type="ECO:0000313" key="4">
    <source>
        <dbReference type="Proteomes" id="UP000521872"/>
    </source>
</evidence>
<feature type="region of interest" description="Disordered" evidence="1">
    <location>
        <begin position="448"/>
        <end position="493"/>
    </location>
</feature>
<organism evidence="3 4">
    <name type="scientific">Agrocybe pediades</name>
    <dbReference type="NCBI Taxonomy" id="84607"/>
    <lineage>
        <taxon>Eukaryota</taxon>
        <taxon>Fungi</taxon>
        <taxon>Dikarya</taxon>
        <taxon>Basidiomycota</taxon>
        <taxon>Agaricomycotina</taxon>
        <taxon>Agaricomycetes</taxon>
        <taxon>Agaricomycetidae</taxon>
        <taxon>Agaricales</taxon>
        <taxon>Agaricineae</taxon>
        <taxon>Strophariaceae</taxon>
        <taxon>Agrocybe</taxon>
    </lineage>
</organism>
<feature type="compositionally biased region" description="Low complexity" evidence="1">
    <location>
        <begin position="802"/>
        <end position="821"/>
    </location>
</feature>
<feature type="compositionally biased region" description="Basic and acidic residues" evidence="1">
    <location>
        <begin position="702"/>
        <end position="716"/>
    </location>
</feature>
<feature type="compositionally biased region" description="Gly residues" evidence="1">
    <location>
        <begin position="533"/>
        <end position="544"/>
    </location>
</feature>
<feature type="region of interest" description="Disordered" evidence="1">
    <location>
        <begin position="634"/>
        <end position="891"/>
    </location>
</feature>
<evidence type="ECO:0000313" key="3">
    <source>
        <dbReference type="EMBL" id="KAF4619337.1"/>
    </source>
</evidence>
<feature type="region of interest" description="Disordered" evidence="1">
    <location>
        <begin position="962"/>
        <end position="1034"/>
    </location>
</feature>
<feature type="region of interest" description="Disordered" evidence="1">
    <location>
        <begin position="533"/>
        <end position="567"/>
    </location>
</feature>
<protein>
    <recommendedName>
        <fullName evidence="2">STB6-like N-terminal domain-containing protein</fullName>
    </recommendedName>
</protein>
<feature type="compositionally biased region" description="Polar residues" evidence="1">
    <location>
        <begin position="842"/>
        <end position="853"/>
    </location>
</feature>
<dbReference type="InterPro" id="IPR059025">
    <property type="entry name" value="STB6_N"/>
</dbReference>